<feature type="domain" description="HTH tetR-type" evidence="5">
    <location>
        <begin position="6"/>
        <end position="66"/>
    </location>
</feature>
<dbReference type="InterPro" id="IPR036271">
    <property type="entry name" value="Tet_transcr_reg_TetR-rel_C_sf"/>
</dbReference>
<feature type="DNA-binding region" description="H-T-H motif" evidence="4">
    <location>
        <begin position="29"/>
        <end position="48"/>
    </location>
</feature>
<evidence type="ECO:0000256" key="3">
    <source>
        <dbReference type="ARBA" id="ARBA00023163"/>
    </source>
</evidence>
<keyword evidence="7" id="KW-1185">Reference proteome</keyword>
<comment type="caution">
    <text evidence="6">The sequence shown here is derived from an EMBL/GenBank/DDBJ whole genome shotgun (WGS) entry which is preliminary data.</text>
</comment>
<dbReference type="Pfam" id="PF00440">
    <property type="entry name" value="TetR_N"/>
    <property type="match status" value="1"/>
</dbReference>
<reference evidence="6 7" key="1">
    <citation type="submission" date="2018-12" db="EMBL/GenBank/DDBJ databases">
        <authorList>
            <person name="Yu L."/>
        </authorList>
    </citation>
    <scope>NUCLEOTIDE SEQUENCE [LARGE SCALE GENOMIC DNA]</scope>
    <source>
        <strain evidence="6 7">HAW-EB2</strain>
    </source>
</reference>
<dbReference type="AlphaFoldDB" id="A0A3S0ILX6"/>
<evidence type="ECO:0000313" key="7">
    <source>
        <dbReference type="Proteomes" id="UP000267448"/>
    </source>
</evidence>
<dbReference type="Gene3D" id="1.10.357.10">
    <property type="entry name" value="Tetracycline Repressor, domain 2"/>
    <property type="match status" value="1"/>
</dbReference>
<accession>A0A3S0ILX6</accession>
<dbReference type="GO" id="GO:0003700">
    <property type="term" value="F:DNA-binding transcription factor activity"/>
    <property type="evidence" value="ECO:0007669"/>
    <property type="project" value="TreeGrafter"/>
</dbReference>
<organism evidence="6 7">
    <name type="scientific">Shewanella canadensis</name>
    <dbReference type="NCBI Taxonomy" id="271096"/>
    <lineage>
        <taxon>Bacteria</taxon>
        <taxon>Pseudomonadati</taxon>
        <taxon>Pseudomonadota</taxon>
        <taxon>Gammaproteobacteria</taxon>
        <taxon>Alteromonadales</taxon>
        <taxon>Shewanellaceae</taxon>
        <taxon>Shewanella</taxon>
    </lineage>
</organism>
<dbReference type="FunFam" id="1.10.10.60:FF:000141">
    <property type="entry name" value="TetR family transcriptional regulator"/>
    <property type="match status" value="1"/>
</dbReference>
<dbReference type="SUPFAM" id="SSF48498">
    <property type="entry name" value="Tetracyclin repressor-like, C-terminal domain"/>
    <property type="match status" value="1"/>
</dbReference>
<dbReference type="Gene3D" id="1.10.10.60">
    <property type="entry name" value="Homeodomain-like"/>
    <property type="match status" value="1"/>
</dbReference>
<evidence type="ECO:0000256" key="1">
    <source>
        <dbReference type="ARBA" id="ARBA00023015"/>
    </source>
</evidence>
<name>A0A3S0ILX6_9GAMM</name>
<dbReference type="GO" id="GO:0000976">
    <property type="term" value="F:transcription cis-regulatory region binding"/>
    <property type="evidence" value="ECO:0007669"/>
    <property type="project" value="TreeGrafter"/>
</dbReference>
<sequence length="201" mass="23104">MRPSTLKKQQKIIEVATKLFFEQGYSETSLDQIIEVCGGSKQTLYSYFGCKRGLLIQVISCCTEEVGNVFQFDTDSDSSLSEQLTLFGYDYLRALCSQPIIDMYRIIVAEARRDKELVEFFLSRGPHRFYNRLSEFLQSKAQQRKIVLEDPALTSAQLMGLLRGNYFQDVVLGMDIPSDEEMMRYSVQAVRCFLQGYETKA</sequence>
<keyword evidence="1" id="KW-0805">Transcription regulation</keyword>
<dbReference type="InterPro" id="IPR009057">
    <property type="entry name" value="Homeodomain-like_sf"/>
</dbReference>
<evidence type="ECO:0000313" key="6">
    <source>
        <dbReference type="EMBL" id="RTR37214.1"/>
    </source>
</evidence>
<dbReference type="InterPro" id="IPR050109">
    <property type="entry name" value="HTH-type_TetR-like_transc_reg"/>
</dbReference>
<evidence type="ECO:0000256" key="4">
    <source>
        <dbReference type="PROSITE-ProRule" id="PRU00335"/>
    </source>
</evidence>
<dbReference type="PRINTS" id="PR00455">
    <property type="entry name" value="HTHTETR"/>
</dbReference>
<dbReference type="PROSITE" id="PS50977">
    <property type="entry name" value="HTH_TETR_2"/>
    <property type="match status" value="1"/>
</dbReference>
<evidence type="ECO:0000256" key="2">
    <source>
        <dbReference type="ARBA" id="ARBA00023125"/>
    </source>
</evidence>
<dbReference type="Pfam" id="PF14246">
    <property type="entry name" value="TetR_C_7"/>
    <property type="match status" value="1"/>
</dbReference>
<keyword evidence="2 4" id="KW-0238">DNA-binding</keyword>
<dbReference type="RefSeq" id="WP_126522363.1">
    <property type="nucleotide sequence ID" value="NZ_RXNU01000014.1"/>
</dbReference>
<protein>
    <submittedName>
        <fullName evidence="6">TetR/AcrR family transcriptional regulator</fullName>
    </submittedName>
</protein>
<dbReference type="SUPFAM" id="SSF46689">
    <property type="entry name" value="Homeodomain-like"/>
    <property type="match status" value="1"/>
</dbReference>
<dbReference type="PANTHER" id="PTHR30055:SF146">
    <property type="entry name" value="HTH-TYPE TRANSCRIPTIONAL DUAL REGULATOR CECR"/>
    <property type="match status" value="1"/>
</dbReference>
<evidence type="ECO:0000259" key="5">
    <source>
        <dbReference type="PROSITE" id="PS50977"/>
    </source>
</evidence>
<gene>
    <name evidence="6" type="ORF">EKG38_19975</name>
</gene>
<dbReference type="Proteomes" id="UP000267448">
    <property type="component" value="Unassembled WGS sequence"/>
</dbReference>
<dbReference type="EMBL" id="RXNU01000014">
    <property type="protein sequence ID" value="RTR37214.1"/>
    <property type="molecule type" value="Genomic_DNA"/>
</dbReference>
<dbReference type="InterPro" id="IPR039536">
    <property type="entry name" value="TetR_C_Proteobacteria"/>
</dbReference>
<dbReference type="PANTHER" id="PTHR30055">
    <property type="entry name" value="HTH-TYPE TRANSCRIPTIONAL REGULATOR RUTR"/>
    <property type="match status" value="1"/>
</dbReference>
<dbReference type="InterPro" id="IPR001647">
    <property type="entry name" value="HTH_TetR"/>
</dbReference>
<keyword evidence="3" id="KW-0804">Transcription</keyword>
<dbReference type="OrthoDB" id="270177at2"/>
<proteinExistence type="predicted"/>